<organism evidence="1 2">
    <name type="scientific">Trichomonas vaginalis (strain ATCC PRA-98 / G3)</name>
    <dbReference type="NCBI Taxonomy" id="412133"/>
    <lineage>
        <taxon>Eukaryota</taxon>
        <taxon>Metamonada</taxon>
        <taxon>Parabasalia</taxon>
        <taxon>Trichomonadida</taxon>
        <taxon>Trichomonadidae</taxon>
        <taxon>Trichomonas</taxon>
    </lineage>
</organism>
<accession>A2DSD6</accession>
<reference evidence="1" key="2">
    <citation type="journal article" date="2007" name="Science">
        <title>Draft genome sequence of the sexually transmitted pathogen Trichomonas vaginalis.</title>
        <authorList>
            <person name="Carlton J.M."/>
            <person name="Hirt R.P."/>
            <person name="Silva J.C."/>
            <person name="Delcher A.L."/>
            <person name="Schatz M."/>
            <person name="Zhao Q."/>
            <person name="Wortman J.R."/>
            <person name="Bidwell S.L."/>
            <person name="Alsmark U.C.M."/>
            <person name="Besteiro S."/>
            <person name="Sicheritz-Ponten T."/>
            <person name="Noel C.J."/>
            <person name="Dacks J.B."/>
            <person name="Foster P.G."/>
            <person name="Simillion C."/>
            <person name="Van de Peer Y."/>
            <person name="Miranda-Saavedra D."/>
            <person name="Barton G.J."/>
            <person name="Westrop G.D."/>
            <person name="Mueller S."/>
            <person name="Dessi D."/>
            <person name="Fiori P.L."/>
            <person name="Ren Q."/>
            <person name="Paulsen I."/>
            <person name="Zhang H."/>
            <person name="Bastida-Corcuera F.D."/>
            <person name="Simoes-Barbosa A."/>
            <person name="Brown M.T."/>
            <person name="Hayes R.D."/>
            <person name="Mukherjee M."/>
            <person name="Okumura C.Y."/>
            <person name="Schneider R."/>
            <person name="Smith A.J."/>
            <person name="Vanacova S."/>
            <person name="Villalvazo M."/>
            <person name="Haas B.J."/>
            <person name="Pertea M."/>
            <person name="Feldblyum T.V."/>
            <person name="Utterback T.R."/>
            <person name="Shu C.L."/>
            <person name="Osoegawa K."/>
            <person name="de Jong P.J."/>
            <person name="Hrdy I."/>
            <person name="Horvathova L."/>
            <person name="Zubacova Z."/>
            <person name="Dolezal P."/>
            <person name="Malik S.B."/>
            <person name="Logsdon J.M. Jr."/>
            <person name="Henze K."/>
            <person name="Gupta A."/>
            <person name="Wang C.C."/>
            <person name="Dunne R.L."/>
            <person name="Upcroft J.A."/>
            <person name="Upcroft P."/>
            <person name="White O."/>
            <person name="Salzberg S.L."/>
            <person name="Tang P."/>
            <person name="Chiu C.-H."/>
            <person name="Lee Y.-S."/>
            <person name="Embley T.M."/>
            <person name="Coombs G.H."/>
            <person name="Mottram J.C."/>
            <person name="Tachezy J."/>
            <person name="Fraser-Liggett C.M."/>
            <person name="Johnson P.J."/>
        </authorList>
    </citation>
    <scope>NUCLEOTIDE SEQUENCE [LARGE SCALE GENOMIC DNA]</scope>
    <source>
        <strain evidence="1">G3</strain>
    </source>
</reference>
<dbReference type="VEuPathDB" id="TrichDB:TVAGG3_0079610"/>
<dbReference type="AlphaFoldDB" id="A2DSD6"/>
<proteinExistence type="predicted"/>
<dbReference type="EMBL" id="DS113239">
    <property type="protein sequence ID" value="EAY16715.1"/>
    <property type="molecule type" value="Genomic_DNA"/>
</dbReference>
<evidence type="ECO:0000313" key="2">
    <source>
        <dbReference type="Proteomes" id="UP000001542"/>
    </source>
</evidence>
<gene>
    <name evidence="1" type="ORF">TVAG_067200</name>
</gene>
<reference evidence="1" key="1">
    <citation type="submission" date="2006-10" db="EMBL/GenBank/DDBJ databases">
        <authorList>
            <person name="Amadeo P."/>
            <person name="Zhao Q."/>
            <person name="Wortman J."/>
            <person name="Fraser-Liggett C."/>
            <person name="Carlton J."/>
        </authorList>
    </citation>
    <scope>NUCLEOTIDE SEQUENCE</scope>
    <source>
        <strain evidence="1">G3</strain>
    </source>
</reference>
<dbReference type="Proteomes" id="UP000001542">
    <property type="component" value="Unassembled WGS sequence"/>
</dbReference>
<protein>
    <recommendedName>
        <fullName evidence="3">Mediator of RNA polymerase II transcription subunit 8</fullName>
    </recommendedName>
</protein>
<dbReference type="KEGG" id="tva:4774726"/>
<dbReference type="SMR" id="A2DSD6"/>
<dbReference type="InParanoid" id="A2DSD6"/>
<name>A2DSD6_TRIV3</name>
<dbReference type="VEuPathDB" id="TrichDB:TVAG_067200"/>
<dbReference type="RefSeq" id="XP_001328938.1">
    <property type="nucleotide sequence ID" value="XM_001328903.1"/>
</dbReference>
<sequence>MEVEQNLNAANETLKKIQKNLQPTILEPAHLEWKSYLEKMNQISELYGELINQISPELKRTITFPTKFDVFDTTCQNNELSQLELPSDYVNEQSKYSQLYAEYLEQAGLNESSKEMRLNEIKNNISAHNDAISECQEKIREVIQNSGLSNINTANTEFKSVPKTKFQLFDYIDANDSY</sequence>
<evidence type="ECO:0008006" key="3">
    <source>
        <dbReference type="Google" id="ProtNLM"/>
    </source>
</evidence>
<evidence type="ECO:0000313" key="1">
    <source>
        <dbReference type="EMBL" id="EAY16715.1"/>
    </source>
</evidence>
<keyword evidence="2" id="KW-1185">Reference proteome</keyword>